<comment type="caution">
    <text evidence="2">The sequence shown here is derived from an EMBL/GenBank/DDBJ whole genome shotgun (WGS) entry which is preliminary data.</text>
</comment>
<accession>A0A7W7CVQ4</accession>
<keyword evidence="3" id="KW-1185">Reference proteome</keyword>
<proteinExistence type="predicted"/>
<dbReference type="EMBL" id="JACHMF010000001">
    <property type="protein sequence ID" value="MBB4695547.1"/>
    <property type="molecule type" value="Genomic_DNA"/>
</dbReference>
<keyword evidence="1" id="KW-0812">Transmembrane</keyword>
<keyword evidence="1" id="KW-1133">Transmembrane helix</keyword>
<protein>
    <submittedName>
        <fullName evidence="2">Uncharacterized protein</fullName>
    </submittedName>
</protein>
<organism evidence="2 3">
    <name type="scientific">Paractinoplanes abujensis</name>
    <dbReference type="NCBI Taxonomy" id="882441"/>
    <lineage>
        <taxon>Bacteria</taxon>
        <taxon>Bacillati</taxon>
        <taxon>Actinomycetota</taxon>
        <taxon>Actinomycetes</taxon>
        <taxon>Micromonosporales</taxon>
        <taxon>Micromonosporaceae</taxon>
        <taxon>Paractinoplanes</taxon>
    </lineage>
</organism>
<dbReference type="AlphaFoldDB" id="A0A7W7CVQ4"/>
<name>A0A7W7CVQ4_9ACTN</name>
<reference evidence="2 3" key="1">
    <citation type="submission" date="2020-08" db="EMBL/GenBank/DDBJ databases">
        <title>Sequencing the genomes of 1000 actinobacteria strains.</title>
        <authorList>
            <person name="Klenk H.-P."/>
        </authorList>
    </citation>
    <scope>NUCLEOTIDE SEQUENCE [LARGE SCALE GENOMIC DNA]</scope>
    <source>
        <strain evidence="2 3">DSM 45518</strain>
    </source>
</reference>
<dbReference type="Proteomes" id="UP000542742">
    <property type="component" value="Unassembled WGS sequence"/>
</dbReference>
<feature type="transmembrane region" description="Helical" evidence="1">
    <location>
        <begin position="67"/>
        <end position="85"/>
    </location>
</feature>
<sequence>MPHVSGHYRNGRWVRPHYRRSTPRAVRSAGMIRVRGHRRDDGTYVRSHLRNAAPTPTPTSINSDWDWLGYLAMLLFVLCLIGAITQA</sequence>
<evidence type="ECO:0000313" key="3">
    <source>
        <dbReference type="Proteomes" id="UP000542742"/>
    </source>
</evidence>
<keyword evidence="1" id="KW-0472">Membrane</keyword>
<gene>
    <name evidence="2" type="ORF">BKA14_005695</name>
</gene>
<evidence type="ECO:0000313" key="2">
    <source>
        <dbReference type="EMBL" id="MBB4695547.1"/>
    </source>
</evidence>
<evidence type="ECO:0000256" key="1">
    <source>
        <dbReference type="SAM" id="Phobius"/>
    </source>
</evidence>